<dbReference type="OrthoDB" id="2666672at2"/>
<organism evidence="1 2">
    <name type="scientific">Paenibacillus pini JCM 16418</name>
    <dbReference type="NCBI Taxonomy" id="1236976"/>
    <lineage>
        <taxon>Bacteria</taxon>
        <taxon>Bacillati</taxon>
        <taxon>Bacillota</taxon>
        <taxon>Bacilli</taxon>
        <taxon>Bacillales</taxon>
        <taxon>Paenibacillaceae</taxon>
        <taxon>Paenibacillus</taxon>
    </lineage>
</organism>
<accession>W7Z145</accession>
<dbReference type="eggNOG" id="ENOG50307NK">
    <property type="taxonomic scope" value="Bacteria"/>
</dbReference>
<dbReference type="Proteomes" id="UP000019364">
    <property type="component" value="Unassembled WGS sequence"/>
</dbReference>
<evidence type="ECO:0000313" key="1">
    <source>
        <dbReference type="EMBL" id="GAF10716.1"/>
    </source>
</evidence>
<name>W7Z145_9BACL</name>
<dbReference type="RefSeq" id="WP_036653392.1">
    <property type="nucleotide sequence ID" value="NZ_BAVZ01000033.1"/>
</dbReference>
<comment type="caution">
    <text evidence="1">The sequence shown here is derived from an EMBL/GenBank/DDBJ whole genome shotgun (WGS) entry which is preliminary data.</text>
</comment>
<dbReference type="STRING" id="1236976.JCM16418_4935"/>
<reference evidence="1 2" key="1">
    <citation type="journal article" date="2014" name="Genome Announc.">
        <title>Draft Genome Sequence of Paenibacillus pini JCM 16418T, Isolated from the Rhizosphere of Pine Tree.</title>
        <authorList>
            <person name="Yuki M."/>
            <person name="Oshima K."/>
            <person name="Suda W."/>
            <person name="Oshida Y."/>
            <person name="Kitamura K."/>
            <person name="Iida Y."/>
            <person name="Hattori M."/>
            <person name="Ohkuma M."/>
        </authorList>
    </citation>
    <scope>NUCLEOTIDE SEQUENCE [LARGE SCALE GENOMIC DNA]</scope>
    <source>
        <strain evidence="1 2">JCM 16418</strain>
    </source>
</reference>
<evidence type="ECO:0000313" key="2">
    <source>
        <dbReference type="Proteomes" id="UP000019364"/>
    </source>
</evidence>
<proteinExistence type="predicted"/>
<dbReference type="EMBL" id="BAVZ01000033">
    <property type="protein sequence ID" value="GAF10716.1"/>
    <property type="molecule type" value="Genomic_DNA"/>
</dbReference>
<gene>
    <name evidence="1" type="ORF">JCM16418_4935</name>
</gene>
<dbReference type="AlphaFoldDB" id="W7Z145"/>
<keyword evidence="2" id="KW-1185">Reference proteome</keyword>
<sequence>MTQEEFEKQYEEPVDLDGVHEALKRFINGRGKMSIPASPDDDDMLICRLMNELKKYREFRKPETQTIHVVQGRSGIVFSATTNYDQAAEVKDSLNEIESDRARMSYWENNKIVLQD</sequence>
<protein>
    <submittedName>
        <fullName evidence="1">Uncharacterized protein</fullName>
    </submittedName>
</protein>